<evidence type="ECO:0000313" key="2">
    <source>
        <dbReference type="EMBL" id="WDI32159.1"/>
    </source>
</evidence>
<accession>A0AAF0CGA9</accession>
<keyword evidence="1" id="KW-0812">Transmembrane</keyword>
<dbReference type="EMBL" id="CP118166">
    <property type="protein sequence ID" value="WDI32159.1"/>
    <property type="molecule type" value="Genomic_DNA"/>
</dbReference>
<dbReference type="Proteomes" id="UP001214043">
    <property type="component" value="Chromosome"/>
</dbReference>
<evidence type="ECO:0000256" key="1">
    <source>
        <dbReference type="SAM" id="Phobius"/>
    </source>
</evidence>
<keyword evidence="3" id="KW-1185">Reference proteome</keyword>
<keyword evidence="1" id="KW-1133">Transmembrane helix</keyword>
<feature type="transmembrane region" description="Helical" evidence="1">
    <location>
        <begin position="20"/>
        <end position="41"/>
    </location>
</feature>
<reference evidence="2" key="1">
    <citation type="submission" date="2023-02" db="EMBL/GenBank/DDBJ databases">
        <title>Genome sequence of Hyphococcus flavus.</title>
        <authorList>
            <person name="Rong J.-C."/>
            <person name="Zhao Q."/>
            <person name="Yi M."/>
            <person name="Wu J.-Y."/>
        </authorList>
    </citation>
    <scope>NUCLEOTIDE SEQUENCE</scope>
    <source>
        <strain evidence="2">MCCC 1K03223</strain>
    </source>
</reference>
<dbReference type="AlphaFoldDB" id="A0AAF0CGA9"/>
<keyword evidence="1" id="KW-0472">Membrane</keyword>
<protein>
    <submittedName>
        <fullName evidence="2">Uncharacterized protein</fullName>
    </submittedName>
</protein>
<name>A0AAF0CGA9_9PROT</name>
<proteinExistence type="predicted"/>
<evidence type="ECO:0000313" key="3">
    <source>
        <dbReference type="Proteomes" id="UP001214043"/>
    </source>
</evidence>
<organism evidence="2 3">
    <name type="scientific">Hyphococcus flavus</name>
    <dbReference type="NCBI Taxonomy" id="1866326"/>
    <lineage>
        <taxon>Bacteria</taxon>
        <taxon>Pseudomonadati</taxon>
        <taxon>Pseudomonadota</taxon>
        <taxon>Alphaproteobacteria</taxon>
        <taxon>Parvularculales</taxon>
        <taxon>Parvularculaceae</taxon>
        <taxon>Hyphococcus</taxon>
    </lineage>
</organism>
<sequence length="92" mass="10002">MHSVTFPKTPGEKPQELRITVAIGAAVIVQTGLGLVWAGAATERLAQLERRAGDNAQIIERTARLEEQARFMTASLERIEAKLDRMSGEGGE</sequence>
<dbReference type="KEGG" id="hfl:PUV54_03000"/>
<dbReference type="RefSeq" id="WP_274494056.1">
    <property type="nucleotide sequence ID" value="NZ_CP118166.1"/>
</dbReference>
<gene>
    <name evidence="2" type="ORF">PUV54_03000</name>
</gene>